<sequence>MSEQGPDISIQAERQERQHRIDELLGRIKLALKRQGFDAALIAVDMQRLEQLSSLIEDQRSMVIHHAYVQENCLVEQGGDVEIIKIQDGNLFTVVRGARGFLKYVPEELSKTYRSQEEKQASIQQIIQSMESENAHLRLLLRTLTDHNDLNFLRNIGKNAEGRLDITYIEGEIPRLRIDSDGHPLPPTKDEKDGS</sequence>
<protein>
    <submittedName>
        <fullName evidence="1">Uncharacterized protein</fullName>
    </submittedName>
</protein>
<name>A0A1F8GQV9_9BACT</name>
<evidence type="ECO:0000313" key="1">
    <source>
        <dbReference type="EMBL" id="OGN27805.1"/>
    </source>
</evidence>
<evidence type="ECO:0000313" key="2">
    <source>
        <dbReference type="Proteomes" id="UP000179047"/>
    </source>
</evidence>
<reference evidence="1 2" key="1">
    <citation type="journal article" date="2016" name="Nat. Commun.">
        <title>Thousands of microbial genomes shed light on interconnected biogeochemical processes in an aquifer system.</title>
        <authorList>
            <person name="Anantharaman K."/>
            <person name="Brown C.T."/>
            <person name="Hug L.A."/>
            <person name="Sharon I."/>
            <person name="Castelle C.J."/>
            <person name="Probst A.J."/>
            <person name="Thomas B.C."/>
            <person name="Singh A."/>
            <person name="Wilkins M.J."/>
            <person name="Karaoz U."/>
            <person name="Brodie E.L."/>
            <person name="Williams K.H."/>
            <person name="Hubbard S.S."/>
            <person name="Banfield J.F."/>
        </authorList>
    </citation>
    <scope>NUCLEOTIDE SEQUENCE [LARGE SCALE GENOMIC DNA]</scope>
</reference>
<proteinExistence type="predicted"/>
<dbReference type="STRING" id="1802701.A3A33_00520"/>
<dbReference type="EMBL" id="MGKP01000027">
    <property type="protein sequence ID" value="OGN27805.1"/>
    <property type="molecule type" value="Genomic_DNA"/>
</dbReference>
<dbReference type="Proteomes" id="UP000179047">
    <property type="component" value="Unassembled WGS sequence"/>
</dbReference>
<comment type="caution">
    <text evidence="1">The sequence shown here is derived from an EMBL/GenBank/DDBJ whole genome shotgun (WGS) entry which is preliminary data.</text>
</comment>
<organism evidence="1 2">
    <name type="scientific">Candidatus Yanofskybacteria bacterium RIFCSPLOWO2_01_FULL_49_25</name>
    <dbReference type="NCBI Taxonomy" id="1802701"/>
    <lineage>
        <taxon>Bacteria</taxon>
        <taxon>Candidatus Yanofskyibacteriota</taxon>
    </lineage>
</organism>
<dbReference type="AlphaFoldDB" id="A0A1F8GQV9"/>
<gene>
    <name evidence="1" type="ORF">A3A33_00520</name>
</gene>
<accession>A0A1F8GQV9</accession>